<dbReference type="GO" id="GO:0006488">
    <property type="term" value="P:dolichol-linked oligosaccharide biosynthetic process"/>
    <property type="evidence" value="ECO:0007669"/>
    <property type="project" value="InterPro"/>
</dbReference>
<name>A0AAV4QMW5_9ARAC</name>
<dbReference type="AlphaFoldDB" id="A0AAV4QMW5"/>
<comment type="subcellular location">
    <subcellularLocation>
        <location evidence="1">Endoplasmic reticulum membrane</location>
        <topology evidence="1">Single-pass membrane protein</topology>
    </subcellularLocation>
</comment>
<dbReference type="Gene3D" id="3.40.50.2000">
    <property type="entry name" value="Glycogen Phosphorylase B"/>
    <property type="match status" value="1"/>
</dbReference>
<gene>
    <name evidence="9" type="primary">ALG14</name>
    <name evidence="9" type="ORF">CDAR_92091</name>
</gene>
<dbReference type="GO" id="GO:0043541">
    <property type="term" value="C:UDP-N-acetylglucosamine transferase complex"/>
    <property type="evidence" value="ECO:0007669"/>
    <property type="project" value="TreeGrafter"/>
</dbReference>
<comment type="similarity">
    <text evidence="2">Belongs to the ALG14 family.</text>
</comment>
<dbReference type="SUPFAM" id="SSF53756">
    <property type="entry name" value="UDP-Glycosyltransferase/glycogen phosphorylase"/>
    <property type="match status" value="1"/>
</dbReference>
<evidence type="ECO:0000256" key="2">
    <source>
        <dbReference type="ARBA" id="ARBA00009731"/>
    </source>
</evidence>
<organism evidence="9 10">
    <name type="scientific">Caerostris darwini</name>
    <dbReference type="NCBI Taxonomy" id="1538125"/>
    <lineage>
        <taxon>Eukaryota</taxon>
        <taxon>Metazoa</taxon>
        <taxon>Ecdysozoa</taxon>
        <taxon>Arthropoda</taxon>
        <taxon>Chelicerata</taxon>
        <taxon>Arachnida</taxon>
        <taxon>Araneae</taxon>
        <taxon>Araneomorphae</taxon>
        <taxon>Entelegynae</taxon>
        <taxon>Araneoidea</taxon>
        <taxon>Araneidae</taxon>
        <taxon>Caerostris</taxon>
    </lineage>
</organism>
<dbReference type="GO" id="GO:0004577">
    <property type="term" value="F:N-acetylglucosaminyldiphosphodolichol N-acetylglucosaminyltransferase activity"/>
    <property type="evidence" value="ECO:0007669"/>
    <property type="project" value="TreeGrafter"/>
</dbReference>
<evidence type="ECO:0000256" key="8">
    <source>
        <dbReference type="SAM" id="Phobius"/>
    </source>
</evidence>
<reference evidence="9 10" key="1">
    <citation type="submission" date="2021-06" db="EMBL/GenBank/DDBJ databases">
        <title>Caerostris darwini draft genome.</title>
        <authorList>
            <person name="Kono N."/>
            <person name="Arakawa K."/>
        </authorList>
    </citation>
    <scope>NUCLEOTIDE SEQUENCE [LARGE SCALE GENOMIC DNA]</scope>
</reference>
<keyword evidence="6 8" id="KW-1133">Transmembrane helix</keyword>
<evidence type="ECO:0000256" key="7">
    <source>
        <dbReference type="ARBA" id="ARBA00023136"/>
    </source>
</evidence>
<evidence type="ECO:0000313" key="9">
    <source>
        <dbReference type="EMBL" id="GIY10612.1"/>
    </source>
</evidence>
<dbReference type="PANTHER" id="PTHR12154">
    <property type="entry name" value="GLYCOSYL TRANSFERASE-RELATED"/>
    <property type="match status" value="1"/>
</dbReference>
<keyword evidence="7 8" id="KW-0472">Membrane</keyword>
<keyword evidence="4 8" id="KW-0812">Transmembrane</keyword>
<keyword evidence="10" id="KW-1185">Reference proteome</keyword>
<evidence type="ECO:0000256" key="1">
    <source>
        <dbReference type="ARBA" id="ARBA00004389"/>
    </source>
</evidence>
<proteinExistence type="inferred from homology"/>
<dbReference type="PANTHER" id="PTHR12154:SF4">
    <property type="entry name" value="UDP-N-ACETYLGLUCOSAMINE TRANSFERASE SUBUNIT ALG14 HOMOLOG"/>
    <property type="match status" value="1"/>
</dbReference>
<dbReference type="Pfam" id="PF08660">
    <property type="entry name" value="Alg14"/>
    <property type="match status" value="1"/>
</dbReference>
<feature type="transmembrane region" description="Helical" evidence="8">
    <location>
        <begin position="12"/>
        <end position="31"/>
    </location>
</feature>
<evidence type="ECO:0000256" key="3">
    <source>
        <dbReference type="ARBA" id="ARBA00017467"/>
    </source>
</evidence>
<dbReference type="NCBIfam" id="NF041549">
    <property type="entry name" value="PssD"/>
    <property type="match status" value="1"/>
</dbReference>
<evidence type="ECO:0000256" key="5">
    <source>
        <dbReference type="ARBA" id="ARBA00022824"/>
    </source>
</evidence>
<keyword evidence="9" id="KW-0808">Transferase</keyword>
<dbReference type="Proteomes" id="UP001054837">
    <property type="component" value="Unassembled WGS sequence"/>
</dbReference>
<dbReference type="EMBL" id="BPLQ01004772">
    <property type="protein sequence ID" value="GIY10612.1"/>
    <property type="molecule type" value="Genomic_DNA"/>
</dbReference>
<sequence length="222" mass="25706">MFDQFILFCKNAFCSLLCLYVIRIFVVYFRVHKSKYVEKRPKSMPVKVMIPLGSGGHTFEMFRLIQNLGEKFYPRIYILADSDSLSEQKAKSFEESKSINSATKSYVIEKILRSREVGQSWISTCFTTLKACSTAFVLLIKHRPDLVLCNGPGTCVPICVIAFLFHVLGWKHIRIVYVESICRVKTMSLSGKILYYIADRFFVQWPQLKENYPHAKYIGKLI</sequence>
<evidence type="ECO:0000256" key="6">
    <source>
        <dbReference type="ARBA" id="ARBA00022989"/>
    </source>
</evidence>
<comment type="caution">
    <text evidence="9">The sequence shown here is derived from an EMBL/GenBank/DDBJ whole genome shotgun (WGS) entry which is preliminary data.</text>
</comment>
<dbReference type="InterPro" id="IPR013969">
    <property type="entry name" value="Oligosacch_biosynth_Alg14"/>
</dbReference>
<protein>
    <recommendedName>
        <fullName evidence="3">UDP-N-acetylglucosamine transferase subunit ALG14</fullName>
    </recommendedName>
</protein>
<evidence type="ECO:0000313" key="10">
    <source>
        <dbReference type="Proteomes" id="UP001054837"/>
    </source>
</evidence>
<evidence type="ECO:0000256" key="4">
    <source>
        <dbReference type="ARBA" id="ARBA00022692"/>
    </source>
</evidence>
<accession>A0AAV4QMW5</accession>
<feature type="transmembrane region" description="Helical" evidence="8">
    <location>
        <begin position="151"/>
        <end position="170"/>
    </location>
</feature>
<keyword evidence="5" id="KW-0256">Endoplasmic reticulum</keyword>